<evidence type="ECO:0000256" key="10">
    <source>
        <dbReference type="SAM" id="SignalP"/>
    </source>
</evidence>
<keyword evidence="13" id="KW-1185">Reference proteome</keyword>
<keyword evidence="2" id="KW-0964">Secreted</keyword>
<feature type="compositionally biased region" description="Polar residues" evidence="8">
    <location>
        <begin position="63"/>
        <end position="76"/>
    </location>
</feature>
<evidence type="ECO:0000256" key="8">
    <source>
        <dbReference type="SAM" id="MobiDB-lite"/>
    </source>
</evidence>
<dbReference type="InterPro" id="IPR052459">
    <property type="entry name" value="TNFRSF_decoy_receptor"/>
</dbReference>
<dbReference type="PANTHER" id="PTHR23097:SF90">
    <property type="entry name" value="TUMOR NECROSIS FACTOR RECEPTOR SUPERFAMILY MEMBER 11B"/>
    <property type="match status" value="1"/>
</dbReference>
<comment type="subcellular location">
    <subcellularLocation>
        <location evidence="1">Secreted</location>
    </subcellularLocation>
</comment>
<feature type="transmembrane region" description="Helical" evidence="9">
    <location>
        <begin position="137"/>
        <end position="160"/>
    </location>
</feature>
<protein>
    <recommendedName>
        <fullName evidence="11">TNFR-Cys domain-containing protein</fullName>
    </recommendedName>
</protein>
<keyword evidence="9" id="KW-1133">Transmembrane helix</keyword>
<keyword evidence="3" id="KW-0053">Apoptosis</keyword>
<dbReference type="InterPro" id="IPR001368">
    <property type="entry name" value="TNFR/NGFR_Cys_rich_reg"/>
</dbReference>
<name>A0AAN8CY79_9TELE</name>
<organism evidence="12 13">
    <name type="scientific">Champsocephalus esox</name>
    <name type="common">pike icefish</name>
    <dbReference type="NCBI Taxonomy" id="159716"/>
    <lineage>
        <taxon>Eukaryota</taxon>
        <taxon>Metazoa</taxon>
        <taxon>Chordata</taxon>
        <taxon>Craniata</taxon>
        <taxon>Vertebrata</taxon>
        <taxon>Euteleostomi</taxon>
        <taxon>Actinopterygii</taxon>
        <taxon>Neopterygii</taxon>
        <taxon>Teleostei</taxon>
        <taxon>Neoteleostei</taxon>
        <taxon>Acanthomorphata</taxon>
        <taxon>Eupercaria</taxon>
        <taxon>Perciformes</taxon>
        <taxon>Notothenioidei</taxon>
        <taxon>Channichthyidae</taxon>
        <taxon>Champsocephalus</taxon>
    </lineage>
</organism>
<evidence type="ECO:0000256" key="6">
    <source>
        <dbReference type="ARBA" id="ARBA00023157"/>
    </source>
</evidence>
<feature type="signal peptide" evidence="10">
    <location>
        <begin position="1"/>
        <end position="18"/>
    </location>
</feature>
<dbReference type="PANTHER" id="PTHR23097">
    <property type="entry name" value="TUMOR NECROSIS FACTOR RECEPTOR SUPERFAMILY MEMBER"/>
    <property type="match status" value="1"/>
</dbReference>
<evidence type="ECO:0000256" key="4">
    <source>
        <dbReference type="ARBA" id="ARBA00022729"/>
    </source>
</evidence>
<evidence type="ECO:0000256" key="3">
    <source>
        <dbReference type="ARBA" id="ARBA00022703"/>
    </source>
</evidence>
<feature type="region of interest" description="Disordered" evidence="8">
    <location>
        <begin position="273"/>
        <end position="297"/>
    </location>
</feature>
<evidence type="ECO:0000313" key="12">
    <source>
        <dbReference type="EMBL" id="KAK5912661.1"/>
    </source>
</evidence>
<dbReference type="Gene3D" id="2.10.50.10">
    <property type="entry name" value="Tumor Necrosis Factor Receptor, subunit A, domain 2"/>
    <property type="match status" value="1"/>
</dbReference>
<dbReference type="GO" id="GO:0005576">
    <property type="term" value="C:extracellular region"/>
    <property type="evidence" value="ECO:0007669"/>
    <property type="project" value="UniProtKB-SubCell"/>
</dbReference>
<feature type="region of interest" description="Disordered" evidence="8">
    <location>
        <begin position="57"/>
        <end position="76"/>
    </location>
</feature>
<feature type="domain" description="TNFR-Cys" evidence="11">
    <location>
        <begin position="21"/>
        <end position="59"/>
    </location>
</feature>
<feature type="compositionally biased region" description="Low complexity" evidence="8">
    <location>
        <begin position="208"/>
        <end position="226"/>
    </location>
</feature>
<dbReference type="Proteomes" id="UP001335648">
    <property type="component" value="Unassembled WGS sequence"/>
</dbReference>
<evidence type="ECO:0000259" key="11">
    <source>
        <dbReference type="SMART" id="SM00208"/>
    </source>
</evidence>
<accession>A0AAN8CY79</accession>
<dbReference type="AlphaFoldDB" id="A0AAN8CY79"/>
<comment type="caution">
    <text evidence="12">The sequence shown here is derived from an EMBL/GenBank/DDBJ whole genome shotgun (WGS) entry which is preliminary data.</text>
</comment>
<dbReference type="EMBL" id="JAULUE010002047">
    <property type="protein sequence ID" value="KAK5912661.1"/>
    <property type="molecule type" value="Genomic_DNA"/>
</dbReference>
<keyword evidence="9" id="KW-0812">Transmembrane</keyword>
<dbReference type="SMART" id="SM00208">
    <property type="entry name" value="TNFR"/>
    <property type="match status" value="1"/>
</dbReference>
<evidence type="ECO:0000256" key="7">
    <source>
        <dbReference type="ARBA" id="ARBA00023180"/>
    </source>
</evidence>
<keyword evidence="6" id="KW-1015">Disulfide bond</keyword>
<evidence type="ECO:0000256" key="2">
    <source>
        <dbReference type="ARBA" id="ARBA00022525"/>
    </source>
</evidence>
<evidence type="ECO:0000256" key="9">
    <source>
        <dbReference type="SAM" id="Phobius"/>
    </source>
</evidence>
<reference evidence="12 13" key="1">
    <citation type="journal article" date="2023" name="Mol. Biol. Evol.">
        <title>Genomics of Secondarily Temperate Adaptation in the Only Non-Antarctic Icefish.</title>
        <authorList>
            <person name="Rivera-Colon A.G."/>
            <person name="Rayamajhi N."/>
            <person name="Minhas B.F."/>
            <person name="Madrigal G."/>
            <person name="Bilyk K.T."/>
            <person name="Yoon V."/>
            <person name="Hune M."/>
            <person name="Gregory S."/>
            <person name="Cheng C.H.C."/>
            <person name="Catchen J.M."/>
        </authorList>
    </citation>
    <scope>NUCLEOTIDE SEQUENCE [LARGE SCALE GENOMIC DNA]</scope>
    <source>
        <strain evidence="12">JC2023a</strain>
    </source>
</reference>
<keyword evidence="4 10" id="KW-0732">Signal</keyword>
<proteinExistence type="predicted"/>
<keyword evidence="5" id="KW-0677">Repeat</keyword>
<feature type="chain" id="PRO_5042850717" description="TNFR-Cys domain-containing protein" evidence="10">
    <location>
        <begin position="19"/>
        <end position="297"/>
    </location>
</feature>
<feature type="region of interest" description="Disordered" evidence="8">
    <location>
        <begin position="207"/>
        <end position="226"/>
    </location>
</feature>
<dbReference type="GO" id="GO:0006915">
    <property type="term" value="P:apoptotic process"/>
    <property type="evidence" value="ECO:0007669"/>
    <property type="project" value="UniProtKB-KW"/>
</dbReference>
<evidence type="ECO:0000313" key="13">
    <source>
        <dbReference type="Proteomes" id="UP001335648"/>
    </source>
</evidence>
<evidence type="ECO:0000256" key="1">
    <source>
        <dbReference type="ARBA" id="ARBA00004613"/>
    </source>
</evidence>
<gene>
    <name evidence="12" type="ORF">CesoFtcFv8_002510</name>
</gene>
<dbReference type="SUPFAM" id="SSF57586">
    <property type="entry name" value="TNF receptor-like"/>
    <property type="match status" value="1"/>
</dbReference>
<sequence length="297" mass="31947">MLVFWVFLTGTGDSNVRCERCPNGTFSDTVSSVDHCQPHTNCYGRVVVKKGDATSDTMCEPPNANTQSQTSTKNPPTEMLFTTATEVMSTLLVTSETTRGPPDSTLSLSPSASGDVFIYSTNPPPTSSAPDSTLDSMVPAVLAGVIGLLVFIAIILLFLCKPRWKKDAARFPPGVEANGNCESGDKINKGYLRETQPLMTLISDMESVRPQASVPPQSSSQPTSPQVISPLTTIPIVNITVNIGHGSCGTPNGTHIESQLQFRDEEELLSIPQQEAGKESLMSVQEDESYIHEELPT</sequence>
<keyword evidence="9" id="KW-0472">Membrane</keyword>
<keyword evidence="7" id="KW-0325">Glycoprotein</keyword>
<evidence type="ECO:0000256" key="5">
    <source>
        <dbReference type="ARBA" id="ARBA00022737"/>
    </source>
</evidence>